<dbReference type="AlphaFoldDB" id="A0A0C1L2W9"/>
<dbReference type="Gene3D" id="3.90.79.10">
    <property type="entry name" value="Nucleoside Triphosphate Pyrophosphohydrolase"/>
    <property type="match status" value="1"/>
</dbReference>
<dbReference type="RefSeq" id="WP_039140245.1">
    <property type="nucleotide sequence ID" value="NZ_JSVC01000013.1"/>
</dbReference>
<dbReference type="PROSITE" id="PS51462">
    <property type="entry name" value="NUDIX"/>
    <property type="match status" value="1"/>
</dbReference>
<dbReference type="PANTHER" id="PTHR43046">
    <property type="entry name" value="GDP-MANNOSE MANNOSYL HYDROLASE"/>
    <property type="match status" value="1"/>
</dbReference>
<feature type="domain" description="Nudix hydrolase" evidence="3">
    <location>
        <begin position="65"/>
        <end position="202"/>
    </location>
</feature>
<keyword evidence="5" id="KW-1185">Reference proteome</keyword>
<dbReference type="SUPFAM" id="SSF55811">
    <property type="entry name" value="Nudix"/>
    <property type="match status" value="1"/>
</dbReference>
<dbReference type="InterPro" id="IPR000086">
    <property type="entry name" value="NUDIX_hydrolase_dom"/>
</dbReference>
<dbReference type="Pfam" id="PF12535">
    <property type="entry name" value="Nudix_N"/>
    <property type="match status" value="1"/>
</dbReference>
<dbReference type="GO" id="GO:0016787">
    <property type="term" value="F:hydrolase activity"/>
    <property type="evidence" value="ECO:0007669"/>
    <property type="project" value="UniProtKB-KW"/>
</dbReference>
<evidence type="ECO:0000313" key="5">
    <source>
        <dbReference type="Proteomes" id="UP000031408"/>
    </source>
</evidence>
<dbReference type="STRING" id="1349421.OI18_12015"/>
<dbReference type="EMBL" id="JSVC01000013">
    <property type="protein sequence ID" value="KIC94342.1"/>
    <property type="molecule type" value="Genomic_DNA"/>
</dbReference>
<name>A0A0C1L2W9_9BACT</name>
<reference evidence="4 5" key="1">
    <citation type="submission" date="2014-11" db="EMBL/GenBank/DDBJ databases">
        <title>Genome sequence of Flavihumibacter solisilvae 3-3.</title>
        <authorList>
            <person name="Zhou G."/>
            <person name="Li M."/>
            <person name="Wang G."/>
        </authorList>
    </citation>
    <scope>NUCLEOTIDE SEQUENCE [LARGE SCALE GENOMIC DNA]</scope>
    <source>
        <strain evidence="4 5">3-3</strain>
    </source>
</reference>
<gene>
    <name evidence="4" type="ORF">OI18_12015</name>
</gene>
<dbReference type="PANTHER" id="PTHR43046:SF16">
    <property type="entry name" value="ADP-RIBOSE PYROPHOSPHATASE YJHB-RELATED"/>
    <property type="match status" value="1"/>
</dbReference>
<dbReference type="Gene3D" id="6.10.250.1120">
    <property type="match status" value="1"/>
</dbReference>
<dbReference type="Proteomes" id="UP000031408">
    <property type="component" value="Unassembled WGS sequence"/>
</dbReference>
<evidence type="ECO:0000256" key="2">
    <source>
        <dbReference type="ARBA" id="ARBA00022801"/>
    </source>
</evidence>
<protein>
    <submittedName>
        <fullName evidence="4">ADP-ribose pyrophosphatase</fullName>
    </submittedName>
</protein>
<dbReference type="InterPro" id="IPR059176">
    <property type="entry name" value="UDP-X_N"/>
</dbReference>
<keyword evidence="2" id="KW-0378">Hydrolase</keyword>
<comment type="cofactor">
    <cofactor evidence="1">
        <name>Mg(2+)</name>
        <dbReference type="ChEBI" id="CHEBI:18420"/>
    </cofactor>
</comment>
<dbReference type="OrthoDB" id="9804442at2"/>
<evidence type="ECO:0000313" key="4">
    <source>
        <dbReference type="EMBL" id="KIC94342.1"/>
    </source>
</evidence>
<proteinExistence type="predicted"/>
<accession>A0A0C1L2W9</accession>
<dbReference type="InterPro" id="IPR015797">
    <property type="entry name" value="NUDIX_hydrolase-like_dom_sf"/>
</dbReference>
<evidence type="ECO:0000259" key="3">
    <source>
        <dbReference type="PROSITE" id="PS51462"/>
    </source>
</evidence>
<dbReference type="Pfam" id="PF00293">
    <property type="entry name" value="NUDIX"/>
    <property type="match status" value="1"/>
</dbReference>
<organism evidence="4 5">
    <name type="scientific">Flavihumibacter solisilvae</name>
    <dbReference type="NCBI Taxonomy" id="1349421"/>
    <lineage>
        <taxon>Bacteria</taxon>
        <taxon>Pseudomonadati</taxon>
        <taxon>Bacteroidota</taxon>
        <taxon>Chitinophagia</taxon>
        <taxon>Chitinophagales</taxon>
        <taxon>Chitinophagaceae</taxon>
        <taxon>Flavihumibacter</taxon>
    </lineage>
</organism>
<comment type="caution">
    <text evidence="4">The sequence shown here is derived from an EMBL/GenBank/DDBJ whole genome shotgun (WGS) entry which is preliminary data.</text>
</comment>
<evidence type="ECO:0000256" key="1">
    <source>
        <dbReference type="ARBA" id="ARBA00001946"/>
    </source>
</evidence>
<sequence>MQAILDYAKRLKAISHVGLSYCTDDYDRERYEELKSISLGLVELLTNEPVEKLSLFYSDTKEYVTPKTDIRAVVFNEKREILLVKERADGRWSLPGGWADIGISPKEVAVKEVLEETGLHVEPERLLAVMDKRLHPHPPALEYVYKMFIQCRVTGGEWNKAFDILDKGFFAKDNLPPMSLERVLPEQVELMFEYQEYPDRETYCD</sequence>